<dbReference type="PANTHER" id="PTHR23416:SF23">
    <property type="entry name" value="ACETYLTRANSFERASE C18B11.09C-RELATED"/>
    <property type="match status" value="1"/>
</dbReference>
<feature type="domain" description="Maltose/galactoside acetyltransferase" evidence="5">
    <location>
        <begin position="7"/>
        <end position="61"/>
    </location>
</feature>
<accession>A0ABS3J1H2</accession>
<dbReference type="InterPro" id="IPR001451">
    <property type="entry name" value="Hexapep"/>
</dbReference>
<dbReference type="SMART" id="SM01266">
    <property type="entry name" value="Mac"/>
    <property type="match status" value="1"/>
</dbReference>
<dbReference type="InterPro" id="IPR051159">
    <property type="entry name" value="Hexapeptide_acetyltransf"/>
</dbReference>
<evidence type="ECO:0000256" key="1">
    <source>
        <dbReference type="ARBA" id="ARBA00007274"/>
    </source>
</evidence>
<dbReference type="RefSeq" id="WP_207350163.1">
    <property type="nucleotide sequence ID" value="NZ_JAFMPY010000006.1"/>
</dbReference>
<evidence type="ECO:0000259" key="5">
    <source>
        <dbReference type="SMART" id="SM01266"/>
    </source>
</evidence>
<dbReference type="PANTHER" id="PTHR23416">
    <property type="entry name" value="SIALIC ACID SYNTHASE-RELATED"/>
    <property type="match status" value="1"/>
</dbReference>
<dbReference type="InterPro" id="IPR011004">
    <property type="entry name" value="Trimer_LpxA-like_sf"/>
</dbReference>
<protein>
    <submittedName>
        <fullName evidence="6">Sugar O-acetyltransferase</fullName>
    </submittedName>
</protein>
<evidence type="ECO:0000256" key="3">
    <source>
        <dbReference type="ARBA" id="ARBA00022737"/>
    </source>
</evidence>
<sequence length="194" mass="20572">MSTKTQKEKMLAGELYLANDPELGAAYGRAQNLLARFNATPGHELTALVSILHDLLGHLGTDAVVKPTLRCDYGFNISIDARTFVNYDCVFLDCNTITIGEEVQVGPGVHIYTASHPLDAETRRSGLESAHPVLIGDGAWLGGRALICPGVTIGENTVVGAGSVVTKDLPPNVLAVGNPCRVVRALEGARKARI</sequence>
<keyword evidence="2" id="KW-0808">Transferase</keyword>
<gene>
    <name evidence="6" type="ORF">J1C47_07720</name>
</gene>
<dbReference type="Proteomes" id="UP000664288">
    <property type="component" value="Unassembled WGS sequence"/>
</dbReference>
<dbReference type="Pfam" id="PF00132">
    <property type="entry name" value="Hexapep"/>
    <property type="match status" value="1"/>
</dbReference>
<dbReference type="PROSITE" id="PS00101">
    <property type="entry name" value="HEXAPEP_TRANSFERASES"/>
    <property type="match status" value="1"/>
</dbReference>
<comment type="similarity">
    <text evidence="1">Belongs to the transferase hexapeptide repeat family.</text>
</comment>
<dbReference type="InterPro" id="IPR018357">
    <property type="entry name" value="Hexapep_transf_CS"/>
</dbReference>
<reference evidence="6 7" key="1">
    <citation type="submission" date="2021-03" db="EMBL/GenBank/DDBJ databases">
        <title>Whole genome sequence of Jiella sp. MQZ13P-4.</title>
        <authorList>
            <person name="Tuo L."/>
        </authorList>
    </citation>
    <scope>NUCLEOTIDE SEQUENCE [LARGE SCALE GENOMIC DNA]</scope>
    <source>
        <strain evidence="6 7">MQZ13P-4</strain>
    </source>
</reference>
<dbReference type="CDD" id="cd03357">
    <property type="entry name" value="LbH_MAT_GAT"/>
    <property type="match status" value="1"/>
</dbReference>
<dbReference type="SUPFAM" id="SSF51161">
    <property type="entry name" value="Trimeric LpxA-like enzymes"/>
    <property type="match status" value="1"/>
</dbReference>
<evidence type="ECO:0000256" key="2">
    <source>
        <dbReference type="ARBA" id="ARBA00022679"/>
    </source>
</evidence>
<dbReference type="EMBL" id="JAFMPY010000006">
    <property type="protein sequence ID" value="MBO0903527.1"/>
    <property type="molecule type" value="Genomic_DNA"/>
</dbReference>
<organism evidence="6 7">
    <name type="scientific">Jiella sonneratiae</name>
    <dbReference type="NCBI Taxonomy" id="2816856"/>
    <lineage>
        <taxon>Bacteria</taxon>
        <taxon>Pseudomonadati</taxon>
        <taxon>Pseudomonadota</taxon>
        <taxon>Alphaproteobacteria</taxon>
        <taxon>Hyphomicrobiales</taxon>
        <taxon>Aurantimonadaceae</taxon>
        <taxon>Jiella</taxon>
    </lineage>
</organism>
<name>A0ABS3J1H2_9HYPH</name>
<dbReference type="InterPro" id="IPR024688">
    <property type="entry name" value="Mac_dom"/>
</dbReference>
<keyword evidence="4" id="KW-0012">Acyltransferase</keyword>
<evidence type="ECO:0000313" key="7">
    <source>
        <dbReference type="Proteomes" id="UP000664288"/>
    </source>
</evidence>
<keyword evidence="3" id="KW-0677">Repeat</keyword>
<comment type="caution">
    <text evidence="6">The sequence shown here is derived from an EMBL/GenBank/DDBJ whole genome shotgun (WGS) entry which is preliminary data.</text>
</comment>
<proteinExistence type="inferred from homology"/>
<evidence type="ECO:0000313" key="6">
    <source>
        <dbReference type="EMBL" id="MBO0903527.1"/>
    </source>
</evidence>
<keyword evidence="7" id="KW-1185">Reference proteome</keyword>
<dbReference type="Gene3D" id="2.160.10.10">
    <property type="entry name" value="Hexapeptide repeat proteins"/>
    <property type="match status" value="1"/>
</dbReference>
<dbReference type="Pfam" id="PF12464">
    <property type="entry name" value="Mac"/>
    <property type="match status" value="1"/>
</dbReference>
<evidence type="ECO:0000256" key="4">
    <source>
        <dbReference type="ARBA" id="ARBA00023315"/>
    </source>
</evidence>